<evidence type="ECO:0000256" key="1">
    <source>
        <dbReference type="ARBA" id="ARBA00004167"/>
    </source>
</evidence>
<feature type="compositionally biased region" description="Polar residues" evidence="6">
    <location>
        <begin position="79"/>
        <end position="92"/>
    </location>
</feature>
<gene>
    <name evidence="8" type="ORF">FSB_LOCUS37537</name>
</gene>
<evidence type="ECO:0000256" key="5">
    <source>
        <dbReference type="ARBA" id="ARBA00023186"/>
    </source>
</evidence>
<dbReference type="InterPro" id="IPR036869">
    <property type="entry name" value="J_dom_sf"/>
</dbReference>
<dbReference type="PANTHER" id="PTHR36786:SF1">
    <property type="entry name" value="2-ISOPROPYLMALATE SYNTHASE"/>
    <property type="match status" value="1"/>
</dbReference>
<dbReference type="PRINTS" id="PR00625">
    <property type="entry name" value="JDOMAIN"/>
</dbReference>
<proteinExistence type="predicted"/>
<keyword evidence="4" id="KW-0472">Membrane</keyword>
<keyword evidence="2" id="KW-0812">Transmembrane</keyword>
<dbReference type="SUPFAM" id="SSF46565">
    <property type="entry name" value="Chaperone J-domain"/>
    <property type="match status" value="1"/>
</dbReference>
<keyword evidence="5" id="KW-0143">Chaperone</keyword>
<dbReference type="FunFam" id="1.10.287.110:FF:000087">
    <property type="entry name" value="DnaJ homolog subfamily C member 4"/>
    <property type="match status" value="1"/>
</dbReference>
<feature type="region of interest" description="Disordered" evidence="6">
    <location>
        <begin position="36"/>
        <end position="96"/>
    </location>
</feature>
<organism evidence="8">
    <name type="scientific">Fagus sylvatica</name>
    <name type="common">Beechnut</name>
    <dbReference type="NCBI Taxonomy" id="28930"/>
    <lineage>
        <taxon>Eukaryota</taxon>
        <taxon>Viridiplantae</taxon>
        <taxon>Streptophyta</taxon>
        <taxon>Embryophyta</taxon>
        <taxon>Tracheophyta</taxon>
        <taxon>Spermatophyta</taxon>
        <taxon>Magnoliopsida</taxon>
        <taxon>eudicotyledons</taxon>
        <taxon>Gunneridae</taxon>
        <taxon>Pentapetalae</taxon>
        <taxon>rosids</taxon>
        <taxon>fabids</taxon>
        <taxon>Fagales</taxon>
        <taxon>Fagaceae</taxon>
        <taxon>Fagus</taxon>
    </lineage>
</organism>
<protein>
    <recommendedName>
        <fullName evidence="7">J domain-containing protein</fullName>
    </recommendedName>
</protein>
<dbReference type="Pfam" id="PF00226">
    <property type="entry name" value="DnaJ"/>
    <property type="match status" value="1"/>
</dbReference>
<dbReference type="InterPro" id="IPR001623">
    <property type="entry name" value="DnaJ_domain"/>
</dbReference>
<dbReference type="CDD" id="cd06257">
    <property type="entry name" value="DnaJ"/>
    <property type="match status" value="1"/>
</dbReference>
<evidence type="ECO:0000256" key="3">
    <source>
        <dbReference type="ARBA" id="ARBA00022989"/>
    </source>
</evidence>
<dbReference type="GO" id="GO:0016020">
    <property type="term" value="C:membrane"/>
    <property type="evidence" value="ECO:0007669"/>
    <property type="project" value="UniProtKB-SubCell"/>
</dbReference>
<dbReference type="PROSITE" id="PS50076">
    <property type="entry name" value="DNAJ_2"/>
    <property type="match status" value="1"/>
</dbReference>
<dbReference type="InterPro" id="IPR018253">
    <property type="entry name" value="DnaJ_domain_CS"/>
</dbReference>
<dbReference type="PANTHER" id="PTHR36786">
    <property type="entry name" value="2-ISOPROPYLMALATE SYNTHASE"/>
    <property type="match status" value="1"/>
</dbReference>
<comment type="subcellular location">
    <subcellularLocation>
        <location evidence="1">Membrane</location>
        <topology evidence="1">Single-pass membrane protein</topology>
    </subcellularLocation>
</comment>
<sequence>MASTTAPPASHFLLRKAQNGGQLREQYHRLAIKGARRNHDNSLRVFASQDPTPQKGPSAPPGVDTRIHWDNEDEGWIGGSTTSQPKQQQDQSNEAKETKNLLGEKFSDLLNDSSDSHYQFLGVTAEADMEEIKAAYRRLSKEYHPDTTSLPLKAASDKFMKLREVYDVLSNDETRRFYDWTLAQEAASRKAEKLRMKLEDPFEQDLKNYQPVPDMVDRLGGKNMDIGDQATTALGIDIFQQAMATRKYKKQSKNPPKEIPATNPYSFKNLISVIQSPEDLKPSLTKSIYYLLLHVSLNAPFPRSDFGEVRKLSEILFEELDRRFKQFFVSDLRDVSRGTKSELDPSFSYEKARVLLSIMKILVSFGSSGESERKRKRSKSSVKFEKLFSREFVLNSGVNGDGCITSLAEDFAASLCFVEPSDPCRPFLCAVLEVLADELLTNKSLRECFMLVDSASSRNEALFTCHGIGSVLEVVSAHFVLSVSDEQAFDNFISRLSWQHDKDFRFPELSLTPAISLLLNPVILSAPKMFQAHLISLVSEAFGIGTSSKNLRPDLRLMDCYLTAFERSVILYTTHMSSLQVDGHPIGSKGSLNPCLLSLSLKSGLNFLVKGCISIMMALINLFAFEDGDLVALRSLLGTTSEAFSSISSSDKVQEAQLNQKSSKRVASRFRKIQALHFRTDSHSSFHQRAQNELAEISQNMSIAKKKSIDGTEEETVETCNGEIFLNYILEDSTGLSDYDDLADFIECKQGKDYGGWLKDRQRYRKWKCQKRAVLRWKKKRETWKFMKRQKT</sequence>
<feature type="region of interest" description="Disordered" evidence="6">
    <location>
        <begin position="1"/>
        <end position="20"/>
    </location>
</feature>
<dbReference type="AlphaFoldDB" id="A0A2N9HCN2"/>
<accession>A0A2N9HCN2</accession>
<dbReference type="PROSITE" id="PS00636">
    <property type="entry name" value="DNAJ_1"/>
    <property type="match status" value="1"/>
</dbReference>
<dbReference type="InterPro" id="IPR056714">
    <property type="entry name" value="DUF7812"/>
</dbReference>
<dbReference type="Pfam" id="PF25104">
    <property type="entry name" value="DUF7812"/>
    <property type="match status" value="2"/>
</dbReference>
<evidence type="ECO:0000259" key="7">
    <source>
        <dbReference type="PROSITE" id="PS50076"/>
    </source>
</evidence>
<name>A0A2N9HCN2_FAGSY</name>
<dbReference type="Gene3D" id="1.10.287.110">
    <property type="entry name" value="DnaJ domain"/>
    <property type="match status" value="1"/>
</dbReference>
<reference evidence="8" key="1">
    <citation type="submission" date="2018-02" db="EMBL/GenBank/DDBJ databases">
        <authorList>
            <person name="Cohen D.B."/>
            <person name="Kent A.D."/>
        </authorList>
    </citation>
    <scope>NUCLEOTIDE SEQUENCE</scope>
</reference>
<evidence type="ECO:0000256" key="6">
    <source>
        <dbReference type="SAM" id="MobiDB-lite"/>
    </source>
</evidence>
<keyword evidence="3" id="KW-1133">Transmembrane helix</keyword>
<evidence type="ECO:0000256" key="2">
    <source>
        <dbReference type="ARBA" id="ARBA00022692"/>
    </source>
</evidence>
<evidence type="ECO:0000256" key="4">
    <source>
        <dbReference type="ARBA" id="ARBA00023136"/>
    </source>
</evidence>
<dbReference type="EMBL" id="OIVN01003224">
    <property type="protein sequence ID" value="SPD09655.1"/>
    <property type="molecule type" value="Genomic_DNA"/>
</dbReference>
<dbReference type="SMART" id="SM00271">
    <property type="entry name" value="DnaJ"/>
    <property type="match status" value="1"/>
</dbReference>
<evidence type="ECO:0000313" key="8">
    <source>
        <dbReference type="EMBL" id="SPD09655.1"/>
    </source>
</evidence>
<feature type="domain" description="J" evidence="7">
    <location>
        <begin position="116"/>
        <end position="182"/>
    </location>
</feature>